<keyword evidence="7" id="KW-1185">Reference proteome</keyword>
<dbReference type="OrthoDB" id="539213at2759"/>
<name>A0A2T7P8Z4_POMCA</name>
<dbReference type="InterPro" id="IPR036770">
    <property type="entry name" value="Ankyrin_rpt-contain_sf"/>
</dbReference>
<evidence type="ECO:0000313" key="6">
    <source>
        <dbReference type="EMBL" id="PVD29884.1"/>
    </source>
</evidence>
<dbReference type="SUPFAM" id="SSF48403">
    <property type="entry name" value="Ankyrin repeat"/>
    <property type="match status" value="1"/>
</dbReference>
<feature type="repeat" description="ANK" evidence="3">
    <location>
        <begin position="100"/>
        <end position="132"/>
    </location>
</feature>
<dbReference type="PANTHER" id="PTHR24171">
    <property type="entry name" value="ANKYRIN REPEAT DOMAIN-CONTAINING PROTEIN 39-RELATED"/>
    <property type="match status" value="1"/>
</dbReference>
<feature type="region of interest" description="Disordered" evidence="5">
    <location>
        <begin position="950"/>
        <end position="973"/>
    </location>
</feature>
<comment type="caution">
    <text evidence="6">The sequence shown here is derived from an EMBL/GenBank/DDBJ whole genome shotgun (WGS) entry which is preliminary data.</text>
</comment>
<dbReference type="EMBL" id="PZQS01000005">
    <property type="protein sequence ID" value="PVD29884.1"/>
    <property type="molecule type" value="Genomic_DNA"/>
</dbReference>
<evidence type="ECO:0000256" key="2">
    <source>
        <dbReference type="ARBA" id="ARBA00023043"/>
    </source>
</evidence>
<sequence>MSTELISAAKNGYHSKVMALLSEGEVDVNGRDKDRATALYWSACRGNAAICRALIKAGCDVNASVKWGSTALHAASDRNNVECLKALIDSGVDVDMQNERGDTALHLAAYRGFRDIVEHLLSAGANPFSKNLQNKTPLQEAQSRQHASTVSILQLRMEELGCIPFKSLQHPQSGTVHADDRPGPSVQAKSWPHYQVHPRLLESEVIYKHTKPIGMNNLSTCQPAKSSETAMQLGQDRTLYRQGEVRGLRDSSTGLNDLNSGGDICLYTHSEPEESVDDSVDGCNSHKMADIYGQHNILGNLSGKPSSHKMLDHHGKNGVRPTNTFVHDGRSAGSDCACHQNGFMDTNVDLLLNCVPTYHGQVTPASSPLQCVRCSSGARTSVNGVFLPPPDITVPGHGISVPRNSYPASSRQLNIDDLAVYAQSLQMEVVRLRETVTSKDAEIADMRKKLAALEKQNCVLQQMVKNEQEACGKVIAFKESEVSEFKRRTVNLENLIATLEHAIDSKDEITRDALGVKENEIKVLKLKLSFLETQVTNLQQLVVSKDEAANKTLCEKDKELQALQCKLQALEKENARILDEFGSRCEAPSNDRSSCDIHSPVNIDVSSREMQTSGVRETHPCCAAVPQLTTSHFAVLFSELRRQHDRRWVDAFLEPLKTKLAASLQKEEVVVSKLDADGREWRLDRDFRLLDPNPINCSDDGQRRGSCSLVFSIEHKGNRFILKEACVNENQLNLYYKLGELSVSQMLANLINLQFDSHSRGRSLDAHLLYSFGTEFLVPLLLNGHPNIVRVRHHFQGDTTHFRSYLPLLVPPSLGTVPRDMAPGRTTSWSMDGRKPPCDPSWETIPFEDAAQVCAGNSHAWAPELSRLNRKGPQSLSQSVTLDHVYAKTDAFAVSRMMFHLLRPIWDDPHSDNFPASTQLNPHYQDLDIPSLLPPFSPALCHTLALKQLGVNDPRPTGDERQGRGPPSHQGVP</sequence>
<evidence type="ECO:0000256" key="3">
    <source>
        <dbReference type="PROSITE-ProRule" id="PRU00023"/>
    </source>
</evidence>
<evidence type="ECO:0000256" key="5">
    <source>
        <dbReference type="SAM" id="MobiDB-lite"/>
    </source>
</evidence>
<dbReference type="PROSITE" id="PS50088">
    <property type="entry name" value="ANK_REPEAT"/>
    <property type="match status" value="3"/>
</dbReference>
<feature type="coiled-coil region" evidence="4">
    <location>
        <begin position="521"/>
        <end position="580"/>
    </location>
</feature>
<dbReference type="STRING" id="400727.A0A2T7P8Z4"/>
<keyword evidence="2 3" id="KW-0040">ANK repeat</keyword>
<protein>
    <submittedName>
        <fullName evidence="6">Uncharacterized protein</fullName>
    </submittedName>
</protein>
<evidence type="ECO:0000256" key="1">
    <source>
        <dbReference type="ARBA" id="ARBA00022737"/>
    </source>
</evidence>
<feature type="repeat" description="ANK" evidence="3">
    <location>
        <begin position="34"/>
        <end position="66"/>
    </location>
</feature>
<reference evidence="6 7" key="1">
    <citation type="submission" date="2018-04" db="EMBL/GenBank/DDBJ databases">
        <title>The genome of golden apple snail Pomacea canaliculata provides insight into stress tolerance and invasive adaptation.</title>
        <authorList>
            <person name="Liu C."/>
            <person name="Liu B."/>
            <person name="Ren Y."/>
            <person name="Zhang Y."/>
            <person name="Wang H."/>
            <person name="Li S."/>
            <person name="Jiang F."/>
            <person name="Yin L."/>
            <person name="Zhang G."/>
            <person name="Qian W."/>
            <person name="Fan W."/>
        </authorList>
    </citation>
    <scope>NUCLEOTIDE SEQUENCE [LARGE SCALE GENOMIC DNA]</scope>
    <source>
        <strain evidence="6">SZHN2017</strain>
        <tissue evidence="6">Muscle</tissue>
    </source>
</reference>
<dbReference type="SMART" id="SM00248">
    <property type="entry name" value="ANK"/>
    <property type="match status" value="4"/>
</dbReference>
<dbReference type="Pfam" id="PF12796">
    <property type="entry name" value="Ank_2"/>
    <property type="match status" value="1"/>
</dbReference>
<dbReference type="AlphaFoldDB" id="A0A2T7P8Z4"/>
<keyword evidence="4" id="KW-0175">Coiled coil</keyword>
<feature type="repeat" description="ANK" evidence="3">
    <location>
        <begin position="67"/>
        <end position="99"/>
    </location>
</feature>
<evidence type="ECO:0000256" key="4">
    <source>
        <dbReference type="SAM" id="Coils"/>
    </source>
</evidence>
<dbReference type="Proteomes" id="UP000245119">
    <property type="component" value="Linkage Group LG5"/>
</dbReference>
<gene>
    <name evidence="6" type="ORF">C0Q70_09141</name>
</gene>
<dbReference type="Gene3D" id="1.25.40.20">
    <property type="entry name" value="Ankyrin repeat-containing domain"/>
    <property type="match status" value="2"/>
</dbReference>
<evidence type="ECO:0000313" key="7">
    <source>
        <dbReference type="Proteomes" id="UP000245119"/>
    </source>
</evidence>
<dbReference type="PROSITE" id="PS50297">
    <property type="entry name" value="ANK_REP_REGION"/>
    <property type="match status" value="2"/>
</dbReference>
<organism evidence="6 7">
    <name type="scientific">Pomacea canaliculata</name>
    <name type="common">Golden apple snail</name>
    <dbReference type="NCBI Taxonomy" id="400727"/>
    <lineage>
        <taxon>Eukaryota</taxon>
        <taxon>Metazoa</taxon>
        <taxon>Spiralia</taxon>
        <taxon>Lophotrochozoa</taxon>
        <taxon>Mollusca</taxon>
        <taxon>Gastropoda</taxon>
        <taxon>Caenogastropoda</taxon>
        <taxon>Architaenioglossa</taxon>
        <taxon>Ampullarioidea</taxon>
        <taxon>Ampullariidae</taxon>
        <taxon>Pomacea</taxon>
    </lineage>
</organism>
<dbReference type="InterPro" id="IPR002110">
    <property type="entry name" value="Ankyrin_rpt"/>
</dbReference>
<keyword evidence="1" id="KW-0677">Repeat</keyword>
<dbReference type="Pfam" id="PF00023">
    <property type="entry name" value="Ank"/>
    <property type="match status" value="1"/>
</dbReference>
<proteinExistence type="predicted"/>
<accession>A0A2T7P8Z4</accession>